<evidence type="ECO:0000313" key="10">
    <source>
        <dbReference type="Proteomes" id="UP000077177"/>
    </source>
</evidence>
<feature type="transmembrane region" description="Helical" evidence="8">
    <location>
        <begin position="155"/>
        <end position="172"/>
    </location>
</feature>
<sequence length="475" mass="56126">MKRTVLWMSFFIVLSVKLITVNYLAGLTFCENPEIKGGIWANTSGDYFSYIGAMENYISQGLYYFNNNNGDKVFAGRMPHYSIPYYLLRQIFSISTSLDLFVLYQVIIESFAIICLALLIFDITKRNWTFYISLLLSLISLYNTTWSFAMITDGLSANYLFISVFFFWRFFTLKSRLSFYLFSIFLALATCLRPYLILFYPVSGLFLFYHFRHSLRKLFPIAFALALPITLLLSPWVIRNYFLFNRVILFQQDVYAGYGYGEDELAIRRLLSILGEDATTFWDKNTAASFFHKQNYKSSDYKYPSYLQRDTTLYRAIEDIRLSYINGFDSKNLTVQKANEIIGTYRSKHPFRFYLLNNIQLVKSFIINSGSYYLPISKSFTCYQPVQWVIKLSQSLLYYIYLIPGFLGLIFGTKYNRNVRLLLFPTIFLIALFPVFFKAIEWRFFLPFYYFHQVGLILLFCLWLSKWPNYKVKYA</sequence>
<accession>A0A172U0D1</accession>
<feature type="transmembrane region" description="Helical" evidence="8">
    <location>
        <begin position="218"/>
        <end position="238"/>
    </location>
</feature>
<feature type="transmembrane region" description="Helical" evidence="8">
    <location>
        <begin position="179"/>
        <end position="198"/>
    </location>
</feature>
<feature type="transmembrane region" description="Helical" evidence="8">
    <location>
        <begin position="396"/>
        <end position="413"/>
    </location>
</feature>
<feature type="transmembrane region" description="Helical" evidence="8">
    <location>
        <begin position="444"/>
        <end position="465"/>
    </location>
</feature>
<feature type="transmembrane region" description="Helical" evidence="8">
    <location>
        <begin position="419"/>
        <end position="437"/>
    </location>
</feature>
<evidence type="ECO:0000256" key="5">
    <source>
        <dbReference type="ARBA" id="ARBA00022692"/>
    </source>
</evidence>
<evidence type="ECO:0000256" key="3">
    <source>
        <dbReference type="ARBA" id="ARBA00022676"/>
    </source>
</evidence>
<evidence type="ECO:0000256" key="2">
    <source>
        <dbReference type="ARBA" id="ARBA00022475"/>
    </source>
</evidence>
<comment type="subcellular location">
    <subcellularLocation>
        <location evidence="1">Cell membrane</location>
        <topology evidence="1">Multi-pass membrane protein</topology>
    </subcellularLocation>
</comment>
<keyword evidence="5 8" id="KW-0812">Transmembrane</keyword>
<dbReference type="Proteomes" id="UP000077177">
    <property type="component" value="Chromosome"/>
</dbReference>
<dbReference type="RefSeq" id="WP_066406902.1">
    <property type="nucleotide sequence ID" value="NZ_CP011390.1"/>
</dbReference>
<evidence type="ECO:0000256" key="6">
    <source>
        <dbReference type="ARBA" id="ARBA00022989"/>
    </source>
</evidence>
<feature type="transmembrane region" description="Helical" evidence="8">
    <location>
        <begin position="102"/>
        <end position="121"/>
    </location>
</feature>
<dbReference type="OrthoDB" id="923555at2"/>
<keyword evidence="7 8" id="KW-0472">Membrane</keyword>
<dbReference type="PANTHER" id="PTHR33908">
    <property type="entry name" value="MANNOSYLTRANSFERASE YKCB-RELATED"/>
    <property type="match status" value="1"/>
</dbReference>
<keyword evidence="6 8" id="KW-1133">Transmembrane helix</keyword>
<evidence type="ECO:0000256" key="7">
    <source>
        <dbReference type="ARBA" id="ARBA00023136"/>
    </source>
</evidence>
<proteinExistence type="predicted"/>
<dbReference type="GO" id="GO:0005886">
    <property type="term" value="C:plasma membrane"/>
    <property type="evidence" value="ECO:0007669"/>
    <property type="project" value="UniProtKB-SubCell"/>
</dbReference>
<keyword evidence="4" id="KW-0808">Transferase</keyword>
<evidence type="ECO:0008006" key="11">
    <source>
        <dbReference type="Google" id="ProtNLM"/>
    </source>
</evidence>
<evidence type="ECO:0000256" key="4">
    <source>
        <dbReference type="ARBA" id="ARBA00022679"/>
    </source>
</evidence>
<feature type="transmembrane region" description="Helical" evidence="8">
    <location>
        <begin position="128"/>
        <end position="149"/>
    </location>
</feature>
<dbReference type="PANTHER" id="PTHR33908:SF11">
    <property type="entry name" value="MEMBRANE PROTEIN"/>
    <property type="match status" value="1"/>
</dbReference>
<reference evidence="9 10" key="2">
    <citation type="journal article" date="2016" name="Int. J. Syst. Evol. Microbiol.">
        <title>Flavisolibacter tropicus sp. nov., isolated from tropical soil.</title>
        <authorList>
            <person name="Lee J.J."/>
            <person name="Kang M.S."/>
            <person name="Kim G.S."/>
            <person name="Lee C.S."/>
            <person name="Lim S."/>
            <person name="Lee J."/>
            <person name="Roh S.H."/>
            <person name="Kang H."/>
            <person name="Ha J.M."/>
            <person name="Bae S."/>
            <person name="Jung H.Y."/>
            <person name="Kim M.K."/>
        </authorList>
    </citation>
    <scope>NUCLEOTIDE SEQUENCE [LARGE SCALE GENOMIC DNA]</scope>
    <source>
        <strain evidence="9 10">LCS9</strain>
    </source>
</reference>
<dbReference type="KEGG" id="fla:SY85_20135"/>
<keyword evidence="2" id="KW-1003">Cell membrane</keyword>
<protein>
    <recommendedName>
        <fullName evidence="11">Glycosyltransferase RgtA/B/C/D-like domain-containing protein</fullName>
    </recommendedName>
</protein>
<feature type="transmembrane region" description="Helical" evidence="8">
    <location>
        <begin position="5"/>
        <end position="25"/>
    </location>
</feature>
<dbReference type="AlphaFoldDB" id="A0A172U0D1"/>
<organism evidence="9 10">
    <name type="scientific">Flavisolibacter tropicus</name>
    <dbReference type="NCBI Taxonomy" id="1492898"/>
    <lineage>
        <taxon>Bacteria</taxon>
        <taxon>Pseudomonadati</taxon>
        <taxon>Bacteroidota</taxon>
        <taxon>Chitinophagia</taxon>
        <taxon>Chitinophagales</taxon>
        <taxon>Chitinophagaceae</taxon>
        <taxon>Flavisolibacter</taxon>
    </lineage>
</organism>
<evidence type="ECO:0000313" key="9">
    <source>
        <dbReference type="EMBL" id="ANE52447.1"/>
    </source>
</evidence>
<dbReference type="STRING" id="1492898.SY85_20135"/>
<keyword evidence="3" id="KW-0328">Glycosyltransferase</keyword>
<dbReference type="GO" id="GO:0009103">
    <property type="term" value="P:lipopolysaccharide biosynthetic process"/>
    <property type="evidence" value="ECO:0007669"/>
    <property type="project" value="UniProtKB-ARBA"/>
</dbReference>
<dbReference type="GO" id="GO:0016763">
    <property type="term" value="F:pentosyltransferase activity"/>
    <property type="evidence" value="ECO:0007669"/>
    <property type="project" value="TreeGrafter"/>
</dbReference>
<dbReference type="EMBL" id="CP011390">
    <property type="protein sequence ID" value="ANE52447.1"/>
    <property type="molecule type" value="Genomic_DNA"/>
</dbReference>
<evidence type="ECO:0000256" key="1">
    <source>
        <dbReference type="ARBA" id="ARBA00004651"/>
    </source>
</evidence>
<name>A0A172U0D1_9BACT</name>
<gene>
    <name evidence="9" type="ORF">SY85_20135</name>
</gene>
<dbReference type="InterPro" id="IPR050297">
    <property type="entry name" value="LipidA_mod_glycosyltrf_83"/>
</dbReference>
<keyword evidence="10" id="KW-1185">Reference proteome</keyword>
<reference evidence="10" key="1">
    <citation type="submission" date="2015-01" db="EMBL/GenBank/DDBJ databases">
        <title>Flavisolibacter sp./LCS9/ whole genome sequencing.</title>
        <authorList>
            <person name="Kim M.K."/>
            <person name="Srinivasan S."/>
            <person name="Lee J.-J."/>
        </authorList>
    </citation>
    <scope>NUCLEOTIDE SEQUENCE [LARGE SCALE GENOMIC DNA]</scope>
    <source>
        <strain evidence="10">LCS9</strain>
    </source>
</reference>
<evidence type="ECO:0000256" key="8">
    <source>
        <dbReference type="SAM" id="Phobius"/>
    </source>
</evidence>